<feature type="compositionally biased region" description="Polar residues" evidence="1">
    <location>
        <begin position="119"/>
        <end position="129"/>
    </location>
</feature>
<dbReference type="EMBL" id="BPLR01004957">
    <property type="protein sequence ID" value="GIX98740.1"/>
    <property type="molecule type" value="Genomic_DNA"/>
</dbReference>
<dbReference type="Proteomes" id="UP001054945">
    <property type="component" value="Unassembled WGS sequence"/>
</dbReference>
<evidence type="ECO:0000256" key="1">
    <source>
        <dbReference type="SAM" id="MobiDB-lite"/>
    </source>
</evidence>
<feature type="compositionally biased region" description="Basic and acidic residues" evidence="1">
    <location>
        <begin position="65"/>
        <end position="75"/>
    </location>
</feature>
<evidence type="ECO:0000313" key="3">
    <source>
        <dbReference type="Proteomes" id="UP001054945"/>
    </source>
</evidence>
<organism evidence="2 3">
    <name type="scientific">Caerostris extrusa</name>
    <name type="common">Bark spider</name>
    <name type="synonym">Caerostris bankana</name>
    <dbReference type="NCBI Taxonomy" id="172846"/>
    <lineage>
        <taxon>Eukaryota</taxon>
        <taxon>Metazoa</taxon>
        <taxon>Ecdysozoa</taxon>
        <taxon>Arthropoda</taxon>
        <taxon>Chelicerata</taxon>
        <taxon>Arachnida</taxon>
        <taxon>Araneae</taxon>
        <taxon>Araneomorphae</taxon>
        <taxon>Entelegynae</taxon>
        <taxon>Araneoidea</taxon>
        <taxon>Araneidae</taxon>
        <taxon>Caerostris</taxon>
    </lineage>
</organism>
<keyword evidence="3" id="KW-1185">Reference proteome</keyword>
<name>A0AAV4PP50_CAEEX</name>
<proteinExistence type="predicted"/>
<reference evidence="2 3" key="1">
    <citation type="submission" date="2021-06" db="EMBL/GenBank/DDBJ databases">
        <title>Caerostris extrusa draft genome.</title>
        <authorList>
            <person name="Kono N."/>
            <person name="Arakawa K."/>
        </authorList>
    </citation>
    <scope>NUCLEOTIDE SEQUENCE [LARGE SCALE GENOMIC DNA]</scope>
</reference>
<sequence>MEFHSPIDPPLSQRQLLPLCSWVPRVLLEHIYREYAITVILNKEESELEFVEFRLPDDEGEDGEGGGKRELESSLRGRPRGRLLCDQQEELPACAGRADQSPAAVPEERRAAGGEQVGSRESQSSHHGW</sequence>
<protein>
    <submittedName>
        <fullName evidence="2">Uncharacterized protein</fullName>
    </submittedName>
</protein>
<comment type="caution">
    <text evidence="2">The sequence shown here is derived from an EMBL/GenBank/DDBJ whole genome shotgun (WGS) entry which is preliminary data.</text>
</comment>
<feature type="region of interest" description="Disordered" evidence="1">
    <location>
        <begin position="54"/>
        <end position="129"/>
    </location>
</feature>
<evidence type="ECO:0000313" key="2">
    <source>
        <dbReference type="EMBL" id="GIX98740.1"/>
    </source>
</evidence>
<accession>A0AAV4PP50</accession>
<gene>
    <name evidence="2" type="ORF">CEXT_334751</name>
</gene>
<dbReference type="AlphaFoldDB" id="A0AAV4PP50"/>